<keyword evidence="2" id="KW-1185">Reference proteome</keyword>
<name>A0ABS2RMK5_9ACTN</name>
<proteinExistence type="predicted"/>
<dbReference type="Proteomes" id="UP000704762">
    <property type="component" value="Unassembled WGS sequence"/>
</dbReference>
<sequence length="407" mass="45283">MPIVFIHGVAIRDDSQADLPRRYGKVPWAEVEARLRAHVAPAISADPAGVPILRMYWGDLGATLAWGDRFRVSPGQEARHPAKVDLRPLSGEELGQRLEHEVLGRTPDTSQWPGLIEAIWAVARHPDTSATLQSCATATEADDFLSDAIEGARASLRRSGQGADGREGPRWWESLGKQIKPAGDRVLARQRANIIAVLNRIRSPLENYVPIFMGDLLAYLRLRGDALHPGPIPARTLSVLAEARQLQLDRGGEPLVVLSHSMGGQIIYDVISHFLPRMPQYREVRIDFWCSCGSQVGLFEELKLFLESSPAYGAGRIELVPRPDERHLGYWWNVWDYADLMSFRAEGIIDGVDDMGLLLGRAIQQNHSAYLDSDDFYKMMAAKIKVHLPGLDLPQPGYQPRARQVGS</sequence>
<gene>
    <name evidence="1" type="ORF">JOE57_003155</name>
</gene>
<evidence type="ECO:0008006" key="3">
    <source>
        <dbReference type="Google" id="ProtNLM"/>
    </source>
</evidence>
<reference evidence="1 2" key="1">
    <citation type="submission" date="2021-01" db="EMBL/GenBank/DDBJ databases">
        <title>Sequencing the genomes of 1000 actinobacteria strains.</title>
        <authorList>
            <person name="Klenk H.-P."/>
        </authorList>
    </citation>
    <scope>NUCLEOTIDE SEQUENCE [LARGE SCALE GENOMIC DNA]</scope>
    <source>
        <strain evidence="1 2">DSM 18662</strain>
    </source>
</reference>
<evidence type="ECO:0000313" key="2">
    <source>
        <dbReference type="Proteomes" id="UP000704762"/>
    </source>
</evidence>
<evidence type="ECO:0000313" key="1">
    <source>
        <dbReference type="EMBL" id="MBM7800234.1"/>
    </source>
</evidence>
<dbReference type="EMBL" id="JAFBCF010000001">
    <property type="protein sequence ID" value="MBM7800234.1"/>
    <property type="molecule type" value="Genomic_DNA"/>
</dbReference>
<dbReference type="RefSeq" id="WP_204919516.1">
    <property type="nucleotide sequence ID" value="NZ_BAAAQP010000003.1"/>
</dbReference>
<organism evidence="1 2">
    <name type="scientific">Microlunatus panaciterrae</name>
    <dbReference type="NCBI Taxonomy" id="400768"/>
    <lineage>
        <taxon>Bacteria</taxon>
        <taxon>Bacillati</taxon>
        <taxon>Actinomycetota</taxon>
        <taxon>Actinomycetes</taxon>
        <taxon>Propionibacteriales</taxon>
        <taxon>Propionibacteriaceae</taxon>
        <taxon>Microlunatus</taxon>
    </lineage>
</organism>
<accession>A0ABS2RMK5</accession>
<comment type="caution">
    <text evidence="1">The sequence shown here is derived from an EMBL/GenBank/DDBJ whole genome shotgun (WGS) entry which is preliminary data.</text>
</comment>
<protein>
    <recommendedName>
        <fullName evidence="3">Alpha/beta hydrolase</fullName>
    </recommendedName>
</protein>